<dbReference type="SUPFAM" id="SSF140459">
    <property type="entry name" value="PE/PPE dimer-like"/>
    <property type="match status" value="1"/>
</dbReference>
<reference evidence="2 3" key="1">
    <citation type="submission" date="2018-07" db="EMBL/GenBank/DDBJ databases">
        <title>Whole genome sequence of Mycobacterium uberis.</title>
        <authorList>
            <person name="Benjak A."/>
        </authorList>
    </citation>
    <scope>NUCLEOTIDE SEQUENCE [LARGE SCALE GENOMIC DNA]</scope>
    <source>
        <strain evidence="2 3">Jura</strain>
    </source>
</reference>
<evidence type="ECO:0000259" key="1">
    <source>
        <dbReference type="Pfam" id="PF00934"/>
    </source>
</evidence>
<gene>
    <name evidence="2" type="ORF">MUBE_10760</name>
</gene>
<sequence length="102" mass="10048">MTLRVVPGGLEGASAAIEALVTRLAAVHAEAAPFIAAVIPPGSDPVSVQNAVGFSVHGCQHVAMAVQGIEELGRSGTGVAESGASYVMGDMLTAASYLGSGL</sequence>
<accession>A0A3E1HFA3</accession>
<organism evidence="2 3">
    <name type="scientific">Mycobacterium uberis</name>
    <dbReference type="NCBI Taxonomy" id="2162698"/>
    <lineage>
        <taxon>Bacteria</taxon>
        <taxon>Bacillati</taxon>
        <taxon>Actinomycetota</taxon>
        <taxon>Actinomycetes</taxon>
        <taxon>Mycobacteriales</taxon>
        <taxon>Mycobacteriaceae</taxon>
        <taxon>Mycobacterium</taxon>
    </lineage>
</organism>
<dbReference type="Gene3D" id="1.10.287.850">
    <property type="entry name" value="HP0062-like domain"/>
    <property type="match status" value="1"/>
</dbReference>
<dbReference type="EMBL" id="QAYL01000018">
    <property type="protein sequence ID" value="RFD25150.1"/>
    <property type="molecule type" value="Genomic_DNA"/>
</dbReference>
<evidence type="ECO:0000313" key="2">
    <source>
        <dbReference type="EMBL" id="RFD25150.1"/>
    </source>
</evidence>
<dbReference type="InterPro" id="IPR038332">
    <property type="entry name" value="PPE_sf"/>
</dbReference>
<dbReference type="Proteomes" id="UP000258522">
    <property type="component" value="Unassembled WGS sequence"/>
</dbReference>
<dbReference type="RefSeq" id="WP_116540563.1">
    <property type="nucleotide sequence ID" value="NZ_QAYL01000018.1"/>
</dbReference>
<evidence type="ECO:0000313" key="3">
    <source>
        <dbReference type="Proteomes" id="UP000258522"/>
    </source>
</evidence>
<protein>
    <submittedName>
        <fullName evidence="2">PE family protein</fullName>
    </submittedName>
</protein>
<dbReference type="OrthoDB" id="4753018at2"/>
<name>A0A3E1HFA3_9MYCO</name>
<dbReference type="Pfam" id="PF00934">
    <property type="entry name" value="PE"/>
    <property type="match status" value="1"/>
</dbReference>
<feature type="domain" description="PE" evidence="1">
    <location>
        <begin position="3"/>
        <end position="90"/>
    </location>
</feature>
<keyword evidence="3" id="KW-1185">Reference proteome</keyword>
<proteinExistence type="predicted"/>
<comment type="caution">
    <text evidence="2">The sequence shown here is derived from an EMBL/GenBank/DDBJ whole genome shotgun (WGS) entry which is preliminary data.</text>
</comment>
<dbReference type="AlphaFoldDB" id="A0A3E1HFA3"/>
<dbReference type="InterPro" id="IPR000084">
    <property type="entry name" value="PE-PGRS_N"/>
</dbReference>